<dbReference type="RefSeq" id="WP_160822652.1">
    <property type="nucleotide sequence ID" value="NZ_JBHSXS010000012.1"/>
</dbReference>
<gene>
    <name evidence="6" type="ORF">ACFQKB_21100</name>
</gene>
<comment type="caution">
    <text evidence="6">The sequence shown here is derived from an EMBL/GenBank/DDBJ whole genome shotgun (WGS) entry which is preliminary data.</text>
</comment>
<dbReference type="Pfam" id="PF13416">
    <property type="entry name" value="SBP_bac_8"/>
    <property type="match status" value="1"/>
</dbReference>
<dbReference type="PANTHER" id="PTHR30006:SF3">
    <property type="entry name" value="THIAMINE-BINDING PERIPLASMIC PROTEIN"/>
    <property type="match status" value="1"/>
</dbReference>
<accession>A0ABW2CLX0</accession>
<dbReference type="Gene3D" id="3.40.190.10">
    <property type="entry name" value="Periplasmic binding protein-like II"/>
    <property type="match status" value="2"/>
</dbReference>
<evidence type="ECO:0000313" key="6">
    <source>
        <dbReference type="EMBL" id="MFC6882265.1"/>
    </source>
</evidence>
<evidence type="ECO:0000256" key="4">
    <source>
        <dbReference type="ARBA" id="ARBA00022764"/>
    </source>
</evidence>
<evidence type="ECO:0000256" key="2">
    <source>
        <dbReference type="ARBA" id="ARBA00022448"/>
    </source>
</evidence>
<dbReference type="EMBL" id="JBHSXS010000012">
    <property type="protein sequence ID" value="MFC6882265.1"/>
    <property type="molecule type" value="Genomic_DNA"/>
</dbReference>
<dbReference type="PROSITE" id="PS51257">
    <property type="entry name" value="PROKAR_LIPOPROTEIN"/>
    <property type="match status" value="1"/>
</dbReference>
<comment type="subcellular location">
    <subcellularLocation>
        <location evidence="1">Periplasm</location>
    </subcellularLocation>
</comment>
<sequence>MRLRTGTTTKAMAAGLAVTAVAACTIGNPASTRDTLTFVSTGSPFQDYQKKAWQQPFTARTGLKVRNDGPVDEARLRTMVEARKVSWDVVDTSAAAAEQYCGKYVERLDFSVIDQSVFPKGTVGRCGVPAYFYSLVFMYDKEKYAKDPPTTIADFFDVKKYPGRRIVPPEIAVGLLEAALLADGVPKEGLYPLDLDRAFRRLEPIKRVTTFAKTYGQMQQMLVDRQVDMGLVLSARAYQALKAGAPFQPVWDRTIVNWDDLVVPKDAPNKEKAMRFIAFASQAEPSARLAELASVQPINEGIEPRYDRIQQTVNPFTPARRHSIVRADAAWWGRNFDQVTKRYTAWLAG</sequence>
<feature type="signal peptide" evidence="5">
    <location>
        <begin position="1"/>
        <end position="22"/>
    </location>
</feature>
<dbReference type="CDD" id="cd13589">
    <property type="entry name" value="PBP2_polyamine_RpCGA009"/>
    <property type="match status" value="1"/>
</dbReference>
<keyword evidence="4" id="KW-0574">Periplasm</keyword>
<dbReference type="Proteomes" id="UP001596380">
    <property type="component" value="Unassembled WGS sequence"/>
</dbReference>
<dbReference type="SUPFAM" id="SSF53850">
    <property type="entry name" value="Periplasmic binding protein-like II"/>
    <property type="match status" value="1"/>
</dbReference>
<name>A0ABW2CLX0_9ACTN</name>
<dbReference type="PANTHER" id="PTHR30006">
    <property type="entry name" value="THIAMINE-BINDING PERIPLASMIC PROTEIN-RELATED"/>
    <property type="match status" value="1"/>
</dbReference>
<reference evidence="7" key="1">
    <citation type="journal article" date="2019" name="Int. J. Syst. Evol. Microbiol.">
        <title>The Global Catalogue of Microorganisms (GCM) 10K type strain sequencing project: providing services to taxonomists for standard genome sequencing and annotation.</title>
        <authorList>
            <consortium name="The Broad Institute Genomics Platform"/>
            <consortium name="The Broad Institute Genome Sequencing Center for Infectious Disease"/>
            <person name="Wu L."/>
            <person name="Ma J."/>
        </authorList>
    </citation>
    <scope>NUCLEOTIDE SEQUENCE [LARGE SCALE GENOMIC DNA]</scope>
    <source>
        <strain evidence="7">JCM 3369</strain>
    </source>
</reference>
<dbReference type="InterPro" id="IPR006059">
    <property type="entry name" value="SBP"/>
</dbReference>
<keyword evidence="7" id="KW-1185">Reference proteome</keyword>
<feature type="chain" id="PRO_5047029525" evidence="5">
    <location>
        <begin position="23"/>
        <end position="349"/>
    </location>
</feature>
<evidence type="ECO:0000256" key="3">
    <source>
        <dbReference type="ARBA" id="ARBA00022729"/>
    </source>
</evidence>
<keyword evidence="2" id="KW-0813">Transport</keyword>
<evidence type="ECO:0000256" key="5">
    <source>
        <dbReference type="SAM" id="SignalP"/>
    </source>
</evidence>
<evidence type="ECO:0000256" key="1">
    <source>
        <dbReference type="ARBA" id="ARBA00004418"/>
    </source>
</evidence>
<protein>
    <submittedName>
        <fullName evidence="6">ABC transporter substrate-binding protein</fullName>
    </submittedName>
</protein>
<keyword evidence="3 5" id="KW-0732">Signal</keyword>
<evidence type="ECO:0000313" key="7">
    <source>
        <dbReference type="Proteomes" id="UP001596380"/>
    </source>
</evidence>
<proteinExistence type="predicted"/>
<organism evidence="6 7">
    <name type="scientific">Actinomadura yumaensis</name>
    <dbReference type="NCBI Taxonomy" id="111807"/>
    <lineage>
        <taxon>Bacteria</taxon>
        <taxon>Bacillati</taxon>
        <taxon>Actinomycetota</taxon>
        <taxon>Actinomycetes</taxon>
        <taxon>Streptosporangiales</taxon>
        <taxon>Thermomonosporaceae</taxon>
        <taxon>Actinomadura</taxon>
    </lineage>
</organism>